<dbReference type="Proteomes" id="UP000775547">
    <property type="component" value="Unassembled WGS sequence"/>
</dbReference>
<evidence type="ECO:0000313" key="1">
    <source>
        <dbReference type="EMBL" id="KAG5639953.1"/>
    </source>
</evidence>
<reference evidence="1" key="2">
    <citation type="submission" date="2021-10" db="EMBL/GenBank/DDBJ databases">
        <title>Phylogenomics reveals ancestral predisposition of the termite-cultivated fungus Termitomyces towards a domesticated lifestyle.</title>
        <authorList>
            <person name="Auxier B."/>
            <person name="Grum-Grzhimaylo A."/>
            <person name="Cardenas M.E."/>
            <person name="Lodge J.D."/>
            <person name="Laessoe T."/>
            <person name="Pedersen O."/>
            <person name="Smith M.E."/>
            <person name="Kuyper T.W."/>
            <person name="Franco-Molano E.A."/>
            <person name="Baroni T.J."/>
            <person name="Aanen D.K."/>
        </authorList>
    </citation>
    <scope>NUCLEOTIDE SEQUENCE</scope>
    <source>
        <strain evidence="1">AP01</strain>
        <tissue evidence="1">Mycelium</tissue>
    </source>
</reference>
<dbReference type="EMBL" id="JABCKV010001595">
    <property type="protein sequence ID" value="KAG5639953.1"/>
    <property type="molecule type" value="Genomic_DNA"/>
</dbReference>
<comment type="caution">
    <text evidence="1">The sequence shown here is derived from an EMBL/GenBank/DDBJ whole genome shotgun (WGS) entry which is preliminary data.</text>
</comment>
<accession>A0A9P7FXI5</accession>
<feature type="non-terminal residue" evidence="1">
    <location>
        <position position="1"/>
    </location>
</feature>
<protein>
    <submittedName>
        <fullName evidence="1">Uncharacterized protein</fullName>
    </submittedName>
</protein>
<gene>
    <name evidence="1" type="ORF">DXG03_002153</name>
</gene>
<keyword evidence="2" id="KW-1185">Reference proteome</keyword>
<name>A0A9P7FXI5_9AGAR</name>
<organism evidence="1 2">
    <name type="scientific">Asterophora parasitica</name>
    <dbReference type="NCBI Taxonomy" id="117018"/>
    <lineage>
        <taxon>Eukaryota</taxon>
        <taxon>Fungi</taxon>
        <taxon>Dikarya</taxon>
        <taxon>Basidiomycota</taxon>
        <taxon>Agaricomycotina</taxon>
        <taxon>Agaricomycetes</taxon>
        <taxon>Agaricomycetidae</taxon>
        <taxon>Agaricales</taxon>
        <taxon>Tricholomatineae</taxon>
        <taxon>Lyophyllaceae</taxon>
        <taxon>Asterophora</taxon>
    </lineage>
</organism>
<sequence length="57" mass="6627">EECLDDLRIDVLFQEIDGLEIGDTRLGNQCFEFDHKVINLHSTLFQVLDPLTCIIMF</sequence>
<evidence type="ECO:0000313" key="2">
    <source>
        <dbReference type="Proteomes" id="UP000775547"/>
    </source>
</evidence>
<dbReference type="AlphaFoldDB" id="A0A9P7FXI5"/>
<reference evidence="1" key="1">
    <citation type="submission" date="2020-07" db="EMBL/GenBank/DDBJ databases">
        <authorList>
            <person name="Nieuwenhuis M."/>
            <person name="Van De Peppel L.J.J."/>
        </authorList>
    </citation>
    <scope>NUCLEOTIDE SEQUENCE</scope>
    <source>
        <strain evidence="1">AP01</strain>
        <tissue evidence="1">Mycelium</tissue>
    </source>
</reference>
<proteinExistence type="predicted"/>